<gene>
    <name evidence="2" type="ORF">Vbra_18734</name>
</gene>
<sequence length="196" mass="21959">MRMVFLYCIAYLKPSVEEAGEVEEKDMISPPAWVGTNLKQIMGHLTGDFDNNAERVSRRMSTPGVCKTPMKVTPAWPTLTVNENPHKNGTNSKVKSLSAEEYFTCLTVQPFYQNPDGTLRTYMQSEWDPAERRLAHSAKGLLRRSPKGGAVGTVHIVLRRKWGPGGLNRGGARRAEQYREGSPSTLSQTAPRRKRK</sequence>
<name>A0A0G4GV39_VITBC</name>
<accession>A0A0G4GV39</accession>
<dbReference type="AlphaFoldDB" id="A0A0G4GV39"/>
<protein>
    <submittedName>
        <fullName evidence="2">Uncharacterized protein</fullName>
    </submittedName>
</protein>
<keyword evidence="3" id="KW-1185">Reference proteome</keyword>
<evidence type="ECO:0000256" key="1">
    <source>
        <dbReference type="SAM" id="MobiDB-lite"/>
    </source>
</evidence>
<dbReference type="InParanoid" id="A0A0G4GV39"/>
<organism evidence="2 3">
    <name type="scientific">Vitrella brassicaformis (strain CCMP3155)</name>
    <dbReference type="NCBI Taxonomy" id="1169540"/>
    <lineage>
        <taxon>Eukaryota</taxon>
        <taxon>Sar</taxon>
        <taxon>Alveolata</taxon>
        <taxon>Colpodellida</taxon>
        <taxon>Vitrellaceae</taxon>
        <taxon>Vitrella</taxon>
    </lineage>
</organism>
<evidence type="ECO:0000313" key="3">
    <source>
        <dbReference type="Proteomes" id="UP000041254"/>
    </source>
</evidence>
<evidence type="ECO:0000313" key="2">
    <source>
        <dbReference type="EMBL" id="CEM34764.1"/>
    </source>
</evidence>
<feature type="region of interest" description="Disordered" evidence="1">
    <location>
        <begin position="162"/>
        <end position="196"/>
    </location>
</feature>
<dbReference type="EMBL" id="CDMY01000831">
    <property type="protein sequence ID" value="CEM34764.1"/>
    <property type="molecule type" value="Genomic_DNA"/>
</dbReference>
<dbReference type="VEuPathDB" id="CryptoDB:Vbra_18734"/>
<proteinExistence type="predicted"/>
<dbReference type="Proteomes" id="UP000041254">
    <property type="component" value="Unassembled WGS sequence"/>
</dbReference>
<reference evidence="2 3" key="1">
    <citation type="submission" date="2014-11" db="EMBL/GenBank/DDBJ databases">
        <authorList>
            <person name="Zhu J."/>
            <person name="Qi W."/>
            <person name="Song R."/>
        </authorList>
    </citation>
    <scope>NUCLEOTIDE SEQUENCE [LARGE SCALE GENOMIC DNA]</scope>
</reference>